<keyword evidence="6" id="KW-1185">Reference proteome</keyword>
<reference evidence="5 6" key="1">
    <citation type="journal article" date="2020" name="Microorganisms">
        <title>Reliable Identification of Environmental Pseudomonas Isolates Using the rpoD Gene.</title>
        <authorList>
            <consortium name="The Broad Institute Genome Sequencing Platform"/>
            <person name="Girard L."/>
            <person name="Lood C."/>
            <person name="Rokni-Zadeh H."/>
            <person name="van Noort V."/>
            <person name="Lavigne R."/>
            <person name="De Mot R."/>
        </authorList>
    </citation>
    <scope>NUCLEOTIDE SEQUENCE [LARGE SCALE GENOMIC DNA]</scope>
    <source>
        <strain evidence="5 6">RW8P3</strain>
    </source>
</reference>
<dbReference type="PANTHER" id="PTHR43792:SF8">
    <property type="entry name" value="[RIBOSOMAL PROTEIN US5]-ALANINE N-ACETYLTRANSFERASE"/>
    <property type="match status" value="1"/>
</dbReference>
<dbReference type="EMBL" id="CP077093">
    <property type="protein sequence ID" value="QXI29536.1"/>
    <property type="molecule type" value="Genomic_DNA"/>
</dbReference>
<dbReference type="PANTHER" id="PTHR43792">
    <property type="entry name" value="GNAT FAMILY, PUTATIVE (AFU_ORTHOLOGUE AFUA_3G00765)-RELATED-RELATED"/>
    <property type="match status" value="1"/>
</dbReference>
<dbReference type="AlphaFoldDB" id="A0A9E6PNS6"/>
<comment type="similarity">
    <text evidence="3">Belongs to the acetyltransferase family. RimJ subfamily.</text>
</comment>
<proteinExistence type="inferred from homology"/>
<feature type="domain" description="N-acetyltransferase" evidence="4">
    <location>
        <begin position="25"/>
        <end position="178"/>
    </location>
</feature>
<dbReference type="Proteomes" id="UP000634530">
    <property type="component" value="Chromosome"/>
</dbReference>
<dbReference type="RefSeq" id="WP_186681058.1">
    <property type="nucleotide sequence ID" value="NZ_CP077093.1"/>
</dbReference>
<dbReference type="Pfam" id="PF13302">
    <property type="entry name" value="Acetyltransf_3"/>
    <property type="match status" value="1"/>
</dbReference>
<dbReference type="InterPro" id="IPR016181">
    <property type="entry name" value="Acyl_CoA_acyltransferase"/>
</dbReference>
<evidence type="ECO:0000313" key="5">
    <source>
        <dbReference type="EMBL" id="QXI29536.1"/>
    </source>
</evidence>
<evidence type="ECO:0000256" key="3">
    <source>
        <dbReference type="ARBA" id="ARBA00038502"/>
    </source>
</evidence>
<gene>
    <name evidence="5" type="ORF">HU752_006150</name>
</gene>
<dbReference type="PROSITE" id="PS51186">
    <property type="entry name" value="GNAT"/>
    <property type="match status" value="1"/>
</dbReference>
<keyword evidence="1" id="KW-0808">Transferase</keyword>
<dbReference type="InterPro" id="IPR051531">
    <property type="entry name" value="N-acetyltransferase"/>
</dbReference>
<evidence type="ECO:0000313" key="6">
    <source>
        <dbReference type="Proteomes" id="UP000634530"/>
    </source>
</evidence>
<dbReference type="GO" id="GO:0016747">
    <property type="term" value="F:acyltransferase activity, transferring groups other than amino-acyl groups"/>
    <property type="evidence" value="ECO:0007669"/>
    <property type="project" value="InterPro"/>
</dbReference>
<organism evidence="5 6">
    <name type="scientific">Pseudomonas vanderleydeniana</name>
    <dbReference type="NCBI Taxonomy" id="2745495"/>
    <lineage>
        <taxon>Bacteria</taxon>
        <taxon>Pseudomonadati</taxon>
        <taxon>Pseudomonadota</taxon>
        <taxon>Gammaproteobacteria</taxon>
        <taxon>Pseudomonadales</taxon>
        <taxon>Pseudomonadaceae</taxon>
        <taxon>Pseudomonas</taxon>
    </lineage>
</organism>
<dbReference type="Gene3D" id="3.40.630.30">
    <property type="match status" value="1"/>
</dbReference>
<reference evidence="5 6" key="2">
    <citation type="journal article" date="2021" name="Microorganisms">
        <title>The Ever-Expanding Pseudomonas Genus: Description of 43 New Species and Partition of the Pseudomonas putida Group.</title>
        <authorList>
            <person name="Girard L."/>
            <person name="Lood C."/>
            <person name="Hofte M."/>
            <person name="Vandamme P."/>
            <person name="Rokni-Zadeh H."/>
            <person name="van Noort V."/>
            <person name="Lavigne R."/>
            <person name="De Mot R."/>
        </authorList>
    </citation>
    <scope>NUCLEOTIDE SEQUENCE [LARGE SCALE GENOMIC DNA]</scope>
    <source>
        <strain evidence="5 6">RW8P3</strain>
    </source>
</reference>
<evidence type="ECO:0000259" key="4">
    <source>
        <dbReference type="PROSITE" id="PS51186"/>
    </source>
</evidence>
<sequence length="183" mass="20172">MDIPLPRLGTRRLWLSALEMSQAETLSRLADEPEIAANTATIPSPYTVETAQAFIAGQEERHRSGHSLGLGIQLKHNAELIGVISLRFSPAHRSAHLGYWVAAHARRQGHAVEAVTGLLEYGFNELGLHRIAGQCFARNSGSARVMEKAGLRPEGCMKGAFLKHGVHEDMLLFGLLREHWHTL</sequence>
<dbReference type="SUPFAM" id="SSF55729">
    <property type="entry name" value="Acyl-CoA N-acyltransferases (Nat)"/>
    <property type="match status" value="1"/>
</dbReference>
<evidence type="ECO:0000256" key="2">
    <source>
        <dbReference type="ARBA" id="ARBA00023315"/>
    </source>
</evidence>
<protein>
    <submittedName>
        <fullName evidence="5">GNAT family N-acetyltransferase</fullName>
    </submittedName>
</protein>
<evidence type="ECO:0000256" key="1">
    <source>
        <dbReference type="ARBA" id="ARBA00022679"/>
    </source>
</evidence>
<name>A0A9E6PNS6_9PSED</name>
<dbReference type="KEGG" id="pvw:HU752_006150"/>
<keyword evidence="2" id="KW-0012">Acyltransferase</keyword>
<accession>A0A9E6PNS6</accession>
<dbReference type="InterPro" id="IPR000182">
    <property type="entry name" value="GNAT_dom"/>
</dbReference>